<comment type="subcellular location">
    <subcellularLocation>
        <location evidence="1">Cell membrane</location>
        <topology evidence="1">Multi-pass membrane protein</topology>
    </subcellularLocation>
</comment>
<feature type="transmembrane region" description="Helical" evidence="12">
    <location>
        <begin position="57"/>
        <end position="74"/>
    </location>
</feature>
<feature type="transmembrane region" description="Helical" evidence="12">
    <location>
        <begin position="435"/>
        <end position="453"/>
    </location>
</feature>
<name>A0A3B1BXM0_9ZZZZ</name>
<keyword evidence="10 12" id="KW-0472">Membrane</keyword>
<feature type="transmembrane region" description="Helical" evidence="12">
    <location>
        <begin position="334"/>
        <end position="359"/>
    </location>
</feature>
<protein>
    <submittedName>
        <fullName evidence="13">Predicted sodium-dependent galactose transporter</fullName>
    </submittedName>
</protein>
<feature type="transmembrane region" description="Helical" evidence="12">
    <location>
        <begin position="498"/>
        <end position="519"/>
    </location>
</feature>
<keyword evidence="7 12" id="KW-1133">Transmembrane helix</keyword>
<feature type="transmembrane region" description="Helical" evidence="12">
    <location>
        <begin position="563"/>
        <end position="583"/>
    </location>
</feature>
<feature type="transmembrane region" description="Helical" evidence="12">
    <location>
        <begin position="131"/>
        <end position="153"/>
    </location>
</feature>
<dbReference type="CDD" id="cd10322">
    <property type="entry name" value="SLC5sbd"/>
    <property type="match status" value="1"/>
</dbReference>
<dbReference type="InterPro" id="IPR038377">
    <property type="entry name" value="Na/Glc_symporter_sf"/>
</dbReference>
<comment type="similarity">
    <text evidence="2">Belongs to the sodium:solute symporter (SSF) (TC 2.A.21) family.</text>
</comment>
<evidence type="ECO:0000256" key="8">
    <source>
        <dbReference type="ARBA" id="ARBA00023053"/>
    </source>
</evidence>
<evidence type="ECO:0000256" key="11">
    <source>
        <dbReference type="ARBA" id="ARBA00023201"/>
    </source>
</evidence>
<dbReference type="InterPro" id="IPR001734">
    <property type="entry name" value="Na/solute_symporter"/>
</dbReference>
<dbReference type="Pfam" id="PF00474">
    <property type="entry name" value="SSF"/>
    <property type="match status" value="1"/>
</dbReference>
<evidence type="ECO:0000256" key="2">
    <source>
        <dbReference type="ARBA" id="ARBA00006434"/>
    </source>
</evidence>
<dbReference type="EMBL" id="UOGD01000132">
    <property type="protein sequence ID" value="VAX19251.1"/>
    <property type="molecule type" value="Genomic_DNA"/>
</dbReference>
<feature type="transmembrane region" description="Helical" evidence="12">
    <location>
        <begin position="204"/>
        <end position="231"/>
    </location>
</feature>
<feature type="transmembrane region" description="Helical" evidence="12">
    <location>
        <begin position="173"/>
        <end position="192"/>
    </location>
</feature>
<dbReference type="PANTHER" id="PTHR48086:SF3">
    <property type="entry name" value="SODIUM_PROLINE SYMPORTER"/>
    <property type="match status" value="1"/>
</dbReference>
<evidence type="ECO:0000256" key="7">
    <source>
        <dbReference type="ARBA" id="ARBA00022989"/>
    </source>
</evidence>
<evidence type="ECO:0000256" key="10">
    <source>
        <dbReference type="ARBA" id="ARBA00023136"/>
    </source>
</evidence>
<evidence type="ECO:0000313" key="13">
    <source>
        <dbReference type="EMBL" id="VAX19251.1"/>
    </source>
</evidence>
<dbReference type="AlphaFoldDB" id="A0A3B1BXM0"/>
<keyword evidence="3" id="KW-0813">Transport</keyword>
<dbReference type="GO" id="GO:0005886">
    <property type="term" value="C:plasma membrane"/>
    <property type="evidence" value="ECO:0007669"/>
    <property type="project" value="UniProtKB-SubCell"/>
</dbReference>
<dbReference type="InterPro" id="IPR050277">
    <property type="entry name" value="Sodium:Solute_Symporter"/>
</dbReference>
<evidence type="ECO:0000256" key="4">
    <source>
        <dbReference type="ARBA" id="ARBA00022475"/>
    </source>
</evidence>
<dbReference type="GO" id="GO:0006814">
    <property type="term" value="P:sodium ion transport"/>
    <property type="evidence" value="ECO:0007669"/>
    <property type="project" value="UniProtKB-KW"/>
</dbReference>
<dbReference type="GO" id="GO:0015293">
    <property type="term" value="F:symporter activity"/>
    <property type="evidence" value="ECO:0007669"/>
    <property type="project" value="UniProtKB-KW"/>
</dbReference>
<keyword evidence="4" id="KW-1003">Cell membrane</keyword>
<evidence type="ECO:0000256" key="9">
    <source>
        <dbReference type="ARBA" id="ARBA00023065"/>
    </source>
</evidence>
<dbReference type="PROSITE" id="PS50283">
    <property type="entry name" value="NA_SOLUT_SYMP_3"/>
    <property type="match status" value="1"/>
</dbReference>
<organism evidence="13">
    <name type="scientific">hydrothermal vent metagenome</name>
    <dbReference type="NCBI Taxonomy" id="652676"/>
    <lineage>
        <taxon>unclassified sequences</taxon>
        <taxon>metagenomes</taxon>
        <taxon>ecological metagenomes</taxon>
    </lineage>
</organism>
<evidence type="ECO:0000256" key="1">
    <source>
        <dbReference type="ARBA" id="ARBA00004651"/>
    </source>
</evidence>
<keyword evidence="11" id="KW-0739">Sodium transport</keyword>
<keyword evidence="6" id="KW-0769">Symport</keyword>
<evidence type="ECO:0000256" key="6">
    <source>
        <dbReference type="ARBA" id="ARBA00022847"/>
    </source>
</evidence>
<gene>
    <name evidence="13" type="ORF">MNBD_IGNAVI01-1704</name>
</gene>
<feature type="transmembrane region" description="Helical" evidence="12">
    <location>
        <begin position="292"/>
        <end position="314"/>
    </location>
</feature>
<feature type="transmembrane region" description="Helical" evidence="12">
    <location>
        <begin position="94"/>
        <end position="111"/>
    </location>
</feature>
<dbReference type="PANTHER" id="PTHR48086">
    <property type="entry name" value="SODIUM/PROLINE SYMPORTER-RELATED"/>
    <property type="match status" value="1"/>
</dbReference>
<feature type="transmembrane region" description="Helical" evidence="12">
    <location>
        <begin position="404"/>
        <end position="423"/>
    </location>
</feature>
<feature type="transmembrane region" description="Helical" evidence="12">
    <location>
        <begin position="460"/>
        <end position="478"/>
    </location>
</feature>
<dbReference type="NCBIfam" id="TIGR00813">
    <property type="entry name" value="sss"/>
    <property type="match status" value="1"/>
</dbReference>
<feature type="transmembrane region" description="Helical" evidence="12">
    <location>
        <begin position="20"/>
        <end position="37"/>
    </location>
</feature>
<evidence type="ECO:0000256" key="5">
    <source>
        <dbReference type="ARBA" id="ARBA00022692"/>
    </source>
</evidence>
<sequence length="706" mass="78525">METASNLQTTFHSIGSAIDWIVMLVYFIAIMLFGSYFGKYNRSTKDFFFGGRRFKWWLIAFSIVATGVGSHSFVKYSAKGFQYGFSSTMTYINDWFFLPFFLFGWLPIIVYTKIRSIPEYFEKRFSPSARFLATILLLLYMIGYIGIGFLTLGKAALPMLPKNFSLLGAQFDITLMGVIIVIAIITGVYITFGGQTAVIFTDLLQGFILLFAGFLLFFLGISYLGGFETFWNILPTAWKLPLADLNKPPDFNFIGIFWQDGVAGSVGFMFMNMGLIMRFMATKSVDEGRKAATFNILFMLPLSAVVVGNAGWIGKALSIVNPDLVPPSTSPDQIFVVVANIVALPGIFGFIMAALTAALMSTVDTLINATAAIYINDIYRPVKEYFKKIQKEDKKKKDRRELAAARYSSVVITALGVLSVLAFKGFPTVYEAHGFFHSTLTPPLVVAIFLGIFWKKFTPAAVIASFVGGVALMILALQDPNLITPFAQGIKMNPEHPYSYIRALYNLLVCTGVALMITYTTSWQKGIVKKIRSKSNAKEIIYSLIAVSTVIFLLILFDIGTFGLQFLGAIIMSIMIAITTTFMGKYDEKAQTEGLTVWSLAKAKESFKGSPINDKEGKIILVDWKREDTDDNLVHFSRNDMQKMAAEVGDLVYLCDKRAYLGGLKSVHTVYGEPHDREDGIVLIGNEDLLNGVFVKGRKLTAEKEM</sequence>
<accession>A0A3B1BXM0</accession>
<dbReference type="Gene3D" id="1.20.1730.10">
    <property type="entry name" value="Sodium/glucose cotransporter"/>
    <property type="match status" value="1"/>
</dbReference>
<reference evidence="13" key="1">
    <citation type="submission" date="2018-06" db="EMBL/GenBank/DDBJ databases">
        <authorList>
            <person name="Zhirakovskaya E."/>
        </authorList>
    </citation>
    <scope>NUCLEOTIDE SEQUENCE</scope>
</reference>
<keyword evidence="8" id="KW-0915">Sodium</keyword>
<proteinExistence type="inferred from homology"/>
<feature type="transmembrane region" description="Helical" evidence="12">
    <location>
        <begin position="251"/>
        <end position="271"/>
    </location>
</feature>
<keyword evidence="5 12" id="KW-0812">Transmembrane</keyword>
<evidence type="ECO:0000256" key="3">
    <source>
        <dbReference type="ARBA" id="ARBA00022448"/>
    </source>
</evidence>
<feature type="transmembrane region" description="Helical" evidence="12">
    <location>
        <begin position="540"/>
        <end position="557"/>
    </location>
</feature>
<keyword evidence="9" id="KW-0406">Ion transport</keyword>
<evidence type="ECO:0000256" key="12">
    <source>
        <dbReference type="SAM" id="Phobius"/>
    </source>
</evidence>